<evidence type="ECO:0000313" key="5">
    <source>
        <dbReference type="Proteomes" id="UP001152622"/>
    </source>
</evidence>
<name>A0A9Q1FQE5_SYNKA</name>
<evidence type="ECO:0000256" key="2">
    <source>
        <dbReference type="SAM" id="MobiDB-lite"/>
    </source>
</evidence>
<dbReference type="Gene3D" id="3.30.565.10">
    <property type="entry name" value="Histidine kinase-like ATPase, C-terminal domain"/>
    <property type="match status" value="1"/>
</dbReference>
<keyword evidence="1" id="KW-0221">Differentiation</keyword>
<gene>
    <name evidence="4" type="ORF">SKAU_G00125930</name>
</gene>
<dbReference type="PANTHER" id="PTHR32387">
    <property type="entry name" value="WU:FJ29H11"/>
    <property type="match status" value="1"/>
</dbReference>
<organism evidence="4 5">
    <name type="scientific">Synaphobranchus kaupii</name>
    <name type="common">Kaup's arrowtooth eel</name>
    <dbReference type="NCBI Taxonomy" id="118154"/>
    <lineage>
        <taxon>Eukaryota</taxon>
        <taxon>Metazoa</taxon>
        <taxon>Chordata</taxon>
        <taxon>Craniata</taxon>
        <taxon>Vertebrata</taxon>
        <taxon>Euteleostomi</taxon>
        <taxon>Actinopterygii</taxon>
        <taxon>Neopterygii</taxon>
        <taxon>Teleostei</taxon>
        <taxon>Anguilliformes</taxon>
        <taxon>Synaphobranchidae</taxon>
        <taxon>Synaphobranchus</taxon>
    </lineage>
</organism>
<feature type="compositionally biased region" description="Basic and acidic residues" evidence="2">
    <location>
        <begin position="624"/>
        <end position="637"/>
    </location>
</feature>
<dbReference type="Proteomes" id="UP001152622">
    <property type="component" value="Chromosome 4"/>
</dbReference>
<dbReference type="InterPro" id="IPR058210">
    <property type="entry name" value="SACS/Nov_dom"/>
</dbReference>
<dbReference type="PROSITE" id="PS51644">
    <property type="entry name" value="HTH_OST"/>
    <property type="match status" value="1"/>
</dbReference>
<dbReference type="SUPFAM" id="SSF55874">
    <property type="entry name" value="ATPase domain of HSP90 chaperone/DNA topoisomerase II/histidine kinase"/>
    <property type="match status" value="1"/>
</dbReference>
<feature type="compositionally biased region" description="Basic and acidic residues" evidence="2">
    <location>
        <begin position="1115"/>
        <end position="1139"/>
    </location>
</feature>
<feature type="compositionally biased region" description="Polar residues" evidence="2">
    <location>
        <begin position="1076"/>
        <end position="1085"/>
    </location>
</feature>
<sequence>MEKASLDVLELLKQHPEGIPIKNLSNAFNKKYQRNLSTSKLGFPSVTLFVDSLGDEVLVKEEVVFHRSHISAAGRGSGTPEPPCGVPCGVPAGSAQAGNGTPGPPSSSGPSLRANSAQDKKELTETQLMSNVAEVMKVYPPACTSLAQLQNGYFLRFHTALPLELYMSLYDKHATIQKQVAAAQANAHGPAVSPGLPQLRPASPAGAQNGKPQSAVVTNGAVNAAAWTAVVPQASQLQPAAITPALAKGLSGADFPALGAKLSKSQEKKLKQSAAENAPVFRDAYYAQVRETHRAAVQAADVLKSEGESRDRRRKRVSEEEVNSLAENVIRAIAAEGELVTFEKVSFRICQLLKVQSLQSLGFDPRWLSPIKELLSTMREVKLYIESVEAVQSVCTLYELGQGLASLKNMQRFEELNLGPLCKIPLVHKMFKVDHNTKDDDISQIETVDIMRSLREYKRKQRGVRVDLAEFMKHLADQYNCDSPYDLGVRIQSIALAVSTLQKAVRSEYTAMDKAKGLIQVEIEEEVFSRMRKIKKTVLETAQGPAHSSGASLDLRRKYASLTAAEAVLEVFKHVREVFSARMAKHVLEFLTHVTGDRLATALFQLAICGGSLAVPQDLVAKENAHKPTQEKNKGEQKSTIPPPSEAAVKQYLQDSMVSFTGVLSLPYMSRLEKKVSDHFRVGQFIQLEQGTFLEFLVKPGIGQILQEAGGGTLALSSQDSQACGFRPSRQDVYEFIKQCGVEDQDRLPFIECALRSHYRIRDSRELGYGPLATLVGYVVRQKQLSDTFRASLVCYESPLFVKDSRGSVDEKVGLLGSVTREDAVASLVSAPLLEDLAEWADWELVFEPQHGPLKDFMEKHCAAQSGLAALEVKPGVLLRISSSSNDKLFSEAAQDLDPVGTAGHLVSIVVADGIANAPAALLANHMESSLAPAVTQEDLSVAEDPALYTRVAKFILDCLIRIPTRICKAFLQQVFLEPLSRVLGQAKSKAVLLQTAKSDTRYLNRLHHLGLLLGLTEWVKDFQTKLSPPKLPVITSLMKKPQSADSMSVSSRSSAVDLTEDEDFLEESRPEPDLNSETSSLSFTDQDDYEEQKFELVRNADGCVDGEMADDSGEDVRGEQSQKEGPDGAEPAADKPEGRLSKCRAIISDIRKSEFGIGVELNEEVEKLMKVHQERLGRSLERLSAELYSKDTHFVLELIQNADDNSYPLAGDVQPALAFVLEKDCITILNNESGFEEKNVRAICDVGRSTKGKHKFGYIGQKGIGFKSVFKVTDCPEIHSNDFHICFDKNSGPMGYILPHWLEEERPVCTDLLELKQHSWTTKISLPLRSESYQTKNLFHDVHPSLLLFLHRLRSINIVNQNDKRQVSMTRRDLSHNILEVQHTDGMERWLVVKRMLNPRTIKEGVESTELALAFKLRDSTLADMNIQPEKQPVFAFLPLRSFGFRFIIQGDFDIPSSREDVDRDSYWNQWLRSEIPQLFLHAMDTFSEHPEFSGLQGLCHFLQFIPLPDEILDFFNPVAGQIIQLLKGKACLPTKESKDGSVEYKLPSQIAVSQDPLIQEVIGPEHLHKHLNLSYLHPSLQSALPPSLVSALGVHRLRAADVAAVTCAMAKELISGDGNLSDSCLKKVAKLLVCNFRALEQEYGEADTVLKALKDIPIIPLADGRKVALSGGGIFFPLMDENKSQSGIEALYRDLSIVDPRLLDCLDPLGNSQVRELLKRLEVHQLEPQKVLHEHIYPVLKSGTWKRKSDDIVISYVVFIKQNSRNQDYSSLNTAIPVLTSKGFLCPSQCKVQFSKDYGNIDLPKKLPGVEWVLLDPCYLKADRDSSGWREFFSALGVQDLLIFRKEKRTMSSKELASSPWAADYELWPPTADGLYVVEDHECEEFRSLVTADQLSDQHKREQRLELLKLLDQNWVTGDRYSQYREAQVLDSQGRPLRHVKSSFFHFLTSLPWVPAERTEPWNIDKCSVEYLCPSAVHLYSPELYRQLGIHVSYVKMDPGEFSRDMGMKNSVNVDDMIAHLTLWCTKASDSCPGAEDGVDFVTTVEHVHSVYSYLYQNCNPFKLKDLFQQTAAVFIEFERKEPWCSGRFYMMKEVCWSDPTRMFVRYKDLVRKSDGEVREPKVLAPFYSQMENMQEFFLKHLSVEPHPSMKQYVDLLELICDSWPLPSGELLQDVNVIYAR</sequence>
<protein>
    <recommendedName>
        <fullName evidence="3">HTH OST-type domain-containing protein</fullName>
    </recommendedName>
</protein>
<evidence type="ECO:0000259" key="3">
    <source>
        <dbReference type="PROSITE" id="PS51644"/>
    </source>
</evidence>
<reference evidence="4" key="1">
    <citation type="journal article" date="2023" name="Science">
        <title>Genome structures resolve the early diversification of teleost fishes.</title>
        <authorList>
            <person name="Parey E."/>
            <person name="Louis A."/>
            <person name="Montfort J."/>
            <person name="Bouchez O."/>
            <person name="Roques C."/>
            <person name="Iampietro C."/>
            <person name="Lluch J."/>
            <person name="Castinel A."/>
            <person name="Donnadieu C."/>
            <person name="Desvignes T."/>
            <person name="Floi Bucao C."/>
            <person name="Jouanno E."/>
            <person name="Wen M."/>
            <person name="Mejri S."/>
            <person name="Dirks R."/>
            <person name="Jansen H."/>
            <person name="Henkel C."/>
            <person name="Chen W.J."/>
            <person name="Zahm M."/>
            <person name="Cabau C."/>
            <person name="Klopp C."/>
            <person name="Thompson A.W."/>
            <person name="Robinson-Rechavi M."/>
            <person name="Braasch I."/>
            <person name="Lecointre G."/>
            <person name="Bobe J."/>
            <person name="Postlethwait J.H."/>
            <person name="Berthelot C."/>
            <person name="Roest Crollius H."/>
            <person name="Guiguen Y."/>
        </authorList>
    </citation>
    <scope>NUCLEOTIDE SEQUENCE</scope>
    <source>
        <tissue evidence="4">Blood</tissue>
    </source>
</reference>
<dbReference type="InterPro" id="IPR036890">
    <property type="entry name" value="HATPase_C_sf"/>
</dbReference>
<dbReference type="Pfam" id="PF25794">
    <property type="entry name" value="SACS"/>
    <property type="match status" value="1"/>
</dbReference>
<feature type="region of interest" description="Disordered" evidence="2">
    <location>
        <begin position="187"/>
        <end position="213"/>
    </location>
</feature>
<feature type="region of interest" description="Disordered" evidence="2">
    <location>
        <begin position="624"/>
        <end position="644"/>
    </location>
</feature>
<comment type="caution">
    <text evidence="4">The sequence shown here is derived from an EMBL/GenBank/DDBJ whole genome shotgun (WGS) entry which is preliminary data.</text>
</comment>
<evidence type="ECO:0000256" key="1">
    <source>
        <dbReference type="ARBA" id="ARBA00022782"/>
    </source>
</evidence>
<feature type="region of interest" description="Disordered" evidence="2">
    <location>
        <begin position="72"/>
        <end position="122"/>
    </location>
</feature>
<dbReference type="GO" id="GO:0030154">
    <property type="term" value="P:cell differentiation"/>
    <property type="evidence" value="ECO:0007669"/>
    <property type="project" value="UniProtKB-KW"/>
</dbReference>
<dbReference type="OrthoDB" id="1262810at2759"/>
<dbReference type="NCBIfam" id="NF047352">
    <property type="entry name" value="P_loop_sacsin"/>
    <property type="match status" value="1"/>
</dbReference>
<dbReference type="Gene3D" id="3.30.420.610">
    <property type="entry name" value="LOTUS domain-like"/>
    <property type="match status" value="1"/>
</dbReference>
<dbReference type="InterPro" id="IPR052957">
    <property type="entry name" value="Auxin_embryo_med"/>
</dbReference>
<feature type="compositionally biased region" description="Low complexity" evidence="2">
    <location>
        <begin position="1044"/>
        <end position="1058"/>
    </location>
</feature>
<feature type="region of interest" description="Disordered" evidence="2">
    <location>
        <begin position="1039"/>
        <end position="1086"/>
    </location>
</feature>
<keyword evidence="5" id="KW-1185">Reference proteome</keyword>
<dbReference type="InterPro" id="IPR025605">
    <property type="entry name" value="OST-HTH/LOTUS_dom"/>
</dbReference>
<evidence type="ECO:0000313" key="4">
    <source>
        <dbReference type="EMBL" id="KAJ8363762.1"/>
    </source>
</evidence>
<feature type="domain" description="HTH OST-type" evidence="3">
    <location>
        <begin position="1"/>
        <end position="74"/>
    </location>
</feature>
<feature type="region of interest" description="Disordered" evidence="2">
    <location>
        <begin position="1101"/>
        <end position="1139"/>
    </location>
</feature>
<dbReference type="PANTHER" id="PTHR32387:SF0">
    <property type="entry name" value="PROTEIN NO VEIN"/>
    <property type="match status" value="1"/>
</dbReference>
<dbReference type="InterPro" id="IPR041966">
    <property type="entry name" value="LOTUS-like"/>
</dbReference>
<dbReference type="Pfam" id="PF12872">
    <property type="entry name" value="OST-HTH"/>
    <property type="match status" value="1"/>
</dbReference>
<dbReference type="EMBL" id="JAINUF010000004">
    <property type="protein sequence ID" value="KAJ8363762.1"/>
    <property type="molecule type" value="Genomic_DNA"/>
</dbReference>
<accession>A0A9Q1FQE5</accession>
<proteinExistence type="predicted"/>